<feature type="region of interest" description="Disordered" evidence="1">
    <location>
        <begin position="232"/>
        <end position="298"/>
    </location>
</feature>
<organism evidence="3 4">
    <name type="scientific">Hermanssonia centrifuga</name>
    <dbReference type="NCBI Taxonomy" id="98765"/>
    <lineage>
        <taxon>Eukaryota</taxon>
        <taxon>Fungi</taxon>
        <taxon>Dikarya</taxon>
        <taxon>Basidiomycota</taxon>
        <taxon>Agaricomycotina</taxon>
        <taxon>Agaricomycetes</taxon>
        <taxon>Polyporales</taxon>
        <taxon>Meruliaceae</taxon>
        <taxon>Hermanssonia</taxon>
    </lineage>
</organism>
<evidence type="ECO:0000313" key="3">
    <source>
        <dbReference type="EMBL" id="THH02607.1"/>
    </source>
</evidence>
<feature type="compositionally biased region" description="Polar residues" evidence="1">
    <location>
        <begin position="1"/>
        <end position="13"/>
    </location>
</feature>
<dbReference type="PANTHER" id="PTHR43591:SF24">
    <property type="entry name" value="2-METHOXY-6-POLYPRENYL-1,4-BENZOQUINOL METHYLASE, MITOCHONDRIAL"/>
    <property type="match status" value="1"/>
</dbReference>
<feature type="compositionally biased region" description="Low complexity" evidence="1">
    <location>
        <begin position="279"/>
        <end position="291"/>
    </location>
</feature>
<protein>
    <recommendedName>
        <fullName evidence="2">Methyltransferase domain-containing protein</fullName>
    </recommendedName>
</protein>
<evidence type="ECO:0000259" key="2">
    <source>
        <dbReference type="Pfam" id="PF13649"/>
    </source>
</evidence>
<dbReference type="Pfam" id="PF13649">
    <property type="entry name" value="Methyltransf_25"/>
    <property type="match status" value="1"/>
</dbReference>
<dbReference type="Proteomes" id="UP000309038">
    <property type="component" value="Unassembled WGS sequence"/>
</dbReference>
<feature type="domain" description="Methyltransferase" evidence="2">
    <location>
        <begin position="92"/>
        <end position="188"/>
    </location>
</feature>
<feature type="compositionally biased region" description="Low complexity" evidence="1">
    <location>
        <begin position="236"/>
        <end position="264"/>
    </location>
</feature>
<dbReference type="SUPFAM" id="SSF53335">
    <property type="entry name" value="S-adenosyl-L-methionine-dependent methyltransferases"/>
    <property type="match status" value="1"/>
</dbReference>
<dbReference type="Gene3D" id="3.40.50.150">
    <property type="entry name" value="Vaccinia Virus protein VP39"/>
    <property type="match status" value="1"/>
</dbReference>
<gene>
    <name evidence="3" type="ORF">EW026_g287</name>
</gene>
<keyword evidence="4" id="KW-1185">Reference proteome</keyword>
<feature type="region of interest" description="Disordered" evidence="1">
    <location>
        <begin position="1"/>
        <end position="30"/>
    </location>
</feature>
<dbReference type="InterPro" id="IPR029063">
    <property type="entry name" value="SAM-dependent_MTases_sf"/>
</dbReference>
<evidence type="ECO:0000256" key="1">
    <source>
        <dbReference type="SAM" id="MobiDB-lite"/>
    </source>
</evidence>
<dbReference type="AlphaFoldDB" id="A0A4S4KVK8"/>
<accession>A0A4S4KVK8</accession>
<comment type="caution">
    <text evidence="3">The sequence shown here is derived from an EMBL/GenBank/DDBJ whole genome shotgun (WGS) entry which is preliminary data.</text>
</comment>
<reference evidence="3 4" key="1">
    <citation type="submission" date="2019-02" db="EMBL/GenBank/DDBJ databases">
        <title>Genome sequencing of the rare red list fungi Phlebia centrifuga.</title>
        <authorList>
            <person name="Buettner E."/>
            <person name="Kellner H."/>
        </authorList>
    </citation>
    <scope>NUCLEOTIDE SEQUENCE [LARGE SCALE GENOMIC DNA]</scope>
    <source>
        <strain evidence="3 4">DSM 108282</strain>
    </source>
</reference>
<dbReference type="CDD" id="cd02440">
    <property type="entry name" value="AdoMet_MTases"/>
    <property type="match status" value="1"/>
</dbReference>
<proteinExistence type="predicted"/>
<name>A0A4S4KVK8_9APHY</name>
<dbReference type="InterPro" id="IPR041698">
    <property type="entry name" value="Methyltransf_25"/>
</dbReference>
<dbReference type="GO" id="GO:0008168">
    <property type="term" value="F:methyltransferase activity"/>
    <property type="evidence" value="ECO:0007669"/>
    <property type="project" value="TreeGrafter"/>
</dbReference>
<sequence>MPVPTTTTYSRLSFGSAGPPSPDRKKSTRKADRFVIQNGSKLHSYARDKAPYPFSYDRDVLELSCVDHAFIYKLKQSVSFINFKGDTPKRCLDLGTGLGDWVIDAAKHWTDCTFVGYDLMNVQIPLMAIDPYIANRIQWVHGNFLRQKLPFDDDEFDHVHIHGLAYAVPENKWHSLYEEVHRVLTPGGTIEVIEEVVSIRSPTHLPYLHANCHVLSPPVVNFPMPAIAPMPPSPPAARSADGPDPRASVVSTSSNSSSSTSDSVSESERISSHTVMARTSSSSTATSVDSGSPRKNHHSLAYSYEEGTRIGGASALELFPVCDALDGHSLYMQLHRAVSMVLATREAMWEELKERIDHNRESLKAYGWEPSDFDEVGNKERGVSRQKFDALVERYKSDMRIRVSLWHSLTRIGWGFPRREPLSKAELLEEQRLRKAILDAQQSANLVEEIMTPCRSLRLLVGVKALDADTQ</sequence>
<dbReference type="PANTHER" id="PTHR43591">
    <property type="entry name" value="METHYLTRANSFERASE"/>
    <property type="match status" value="1"/>
</dbReference>
<evidence type="ECO:0000313" key="4">
    <source>
        <dbReference type="Proteomes" id="UP000309038"/>
    </source>
</evidence>
<dbReference type="EMBL" id="SGPJ01000004">
    <property type="protein sequence ID" value="THH02607.1"/>
    <property type="molecule type" value="Genomic_DNA"/>
</dbReference>